<dbReference type="GO" id="GO:0016020">
    <property type="term" value="C:membrane"/>
    <property type="evidence" value="ECO:0007669"/>
    <property type="project" value="UniProtKB-SubCell"/>
</dbReference>
<comment type="subcellular location">
    <subcellularLocation>
        <location evidence="1">Membrane</location>
    </subcellularLocation>
</comment>
<dbReference type="InterPro" id="IPR051809">
    <property type="entry name" value="Plant_receptor-like_S/T_kinase"/>
</dbReference>
<dbReference type="Pfam" id="PF07714">
    <property type="entry name" value="PK_Tyr_Ser-Thr"/>
    <property type="match status" value="1"/>
</dbReference>
<dbReference type="EMBL" id="PDCK01000043">
    <property type="protein sequence ID" value="PRQ29481.1"/>
    <property type="molecule type" value="Genomic_DNA"/>
</dbReference>
<dbReference type="AlphaFoldDB" id="A0A2P6Q5M8"/>
<dbReference type="PANTHER" id="PTHR27008:SF585">
    <property type="entry name" value="PROTEIN KINASE DOMAIN-CONTAINING PROTEIN"/>
    <property type="match status" value="1"/>
</dbReference>
<dbReference type="PROSITE" id="PS00108">
    <property type="entry name" value="PROTEIN_KINASE_ST"/>
    <property type="match status" value="1"/>
</dbReference>
<keyword evidence="3" id="KW-0812">Transmembrane</keyword>
<keyword evidence="6" id="KW-0472">Membrane</keyword>
<feature type="domain" description="Protein kinase" evidence="7">
    <location>
        <begin position="22"/>
        <end position="252"/>
    </location>
</feature>
<keyword evidence="4" id="KW-0677">Repeat</keyword>
<keyword evidence="9" id="KW-1185">Reference proteome</keyword>
<dbReference type="Gene3D" id="3.30.200.20">
    <property type="entry name" value="Phosphorylase Kinase, domain 1"/>
    <property type="match status" value="1"/>
</dbReference>
<keyword evidence="2" id="KW-0433">Leucine-rich repeat</keyword>
<reference evidence="8 9" key="1">
    <citation type="journal article" date="2018" name="Nat. Genet.">
        <title>The Rosa genome provides new insights in the design of modern roses.</title>
        <authorList>
            <person name="Bendahmane M."/>
        </authorList>
    </citation>
    <scope>NUCLEOTIDE SEQUENCE [LARGE SCALE GENOMIC DNA]</scope>
    <source>
        <strain evidence="9">cv. Old Blush</strain>
    </source>
</reference>
<dbReference type="InterPro" id="IPR000719">
    <property type="entry name" value="Prot_kinase_dom"/>
</dbReference>
<evidence type="ECO:0000259" key="7">
    <source>
        <dbReference type="PROSITE" id="PS50011"/>
    </source>
</evidence>
<evidence type="ECO:0000313" key="9">
    <source>
        <dbReference type="Proteomes" id="UP000238479"/>
    </source>
</evidence>
<proteinExistence type="predicted"/>
<evidence type="ECO:0000256" key="4">
    <source>
        <dbReference type="ARBA" id="ARBA00022737"/>
    </source>
</evidence>
<accession>A0A2P6Q5M8</accession>
<evidence type="ECO:0000256" key="2">
    <source>
        <dbReference type="ARBA" id="ARBA00022614"/>
    </source>
</evidence>
<evidence type="ECO:0000256" key="3">
    <source>
        <dbReference type="ARBA" id="ARBA00022692"/>
    </source>
</evidence>
<protein>
    <recommendedName>
        <fullName evidence="7">Protein kinase domain-containing protein</fullName>
    </recommendedName>
</protein>
<evidence type="ECO:0000256" key="6">
    <source>
        <dbReference type="ARBA" id="ARBA00023136"/>
    </source>
</evidence>
<dbReference type="PANTHER" id="PTHR27008">
    <property type="entry name" value="OS04G0122200 PROTEIN"/>
    <property type="match status" value="1"/>
</dbReference>
<evidence type="ECO:0000256" key="1">
    <source>
        <dbReference type="ARBA" id="ARBA00004370"/>
    </source>
</evidence>
<gene>
    <name evidence="8" type="ORF">RchiOBHm_Chr5g0014361</name>
</gene>
<dbReference type="GO" id="GO:0005524">
    <property type="term" value="F:ATP binding"/>
    <property type="evidence" value="ECO:0007669"/>
    <property type="project" value="InterPro"/>
</dbReference>
<evidence type="ECO:0000313" key="8">
    <source>
        <dbReference type="EMBL" id="PRQ29481.1"/>
    </source>
</evidence>
<dbReference type="FunFam" id="3.30.200.20:FF:000661">
    <property type="entry name" value="Serine-threonine protein kinase plant-type"/>
    <property type="match status" value="1"/>
</dbReference>
<dbReference type="PROSITE" id="PS50011">
    <property type="entry name" value="PROTEIN_KINASE_DOM"/>
    <property type="match status" value="1"/>
</dbReference>
<dbReference type="STRING" id="74649.A0A2P6Q5M8"/>
<dbReference type="SUPFAM" id="SSF56112">
    <property type="entry name" value="Protein kinase-like (PK-like)"/>
    <property type="match status" value="1"/>
</dbReference>
<dbReference type="InterPro" id="IPR011009">
    <property type="entry name" value="Kinase-like_dom_sf"/>
</dbReference>
<dbReference type="Gramene" id="PRQ29481">
    <property type="protein sequence ID" value="PRQ29481"/>
    <property type="gene ID" value="RchiOBHm_Chr5g0014361"/>
</dbReference>
<comment type="caution">
    <text evidence="8">The sequence shown here is derived from an EMBL/GenBank/DDBJ whole genome shotgun (WGS) entry which is preliminary data.</text>
</comment>
<dbReference type="GO" id="GO:0004672">
    <property type="term" value="F:protein kinase activity"/>
    <property type="evidence" value="ECO:0007669"/>
    <property type="project" value="InterPro"/>
</dbReference>
<dbReference type="InterPro" id="IPR001245">
    <property type="entry name" value="Ser-Thr/Tyr_kinase_cat_dom"/>
</dbReference>
<dbReference type="OMA" id="EMIVREY"/>
<dbReference type="SMART" id="SM00220">
    <property type="entry name" value="S_TKc"/>
    <property type="match status" value="1"/>
</dbReference>
<dbReference type="Gene3D" id="1.10.510.10">
    <property type="entry name" value="Transferase(Phosphotransferase) domain 1"/>
    <property type="match status" value="1"/>
</dbReference>
<dbReference type="Proteomes" id="UP000238479">
    <property type="component" value="Chromosome 5"/>
</dbReference>
<sequence>MSHKLLWRKVSYLELQRATNGFNESNLLGTRGFGSVCKGTLSDGIDIAIKVFNFQLEGAFKSFDIECEMLGNIRHRNLLKIISCCSQVDFKALVLDYMPNGSPENLLHSQNIPLNVLQRLNIMIDVASALEYVHHGYSIHVVHCDLKSSNILLDDDMGAHVADFGIAKLLDGRDSMTQTRTLATIGYVALSALLGLEWKELFPEEGMCTISVLYVLMETFTKRKPTDEMFVEESSLKQWVANSLHPNRVGRL</sequence>
<evidence type="ECO:0000256" key="5">
    <source>
        <dbReference type="ARBA" id="ARBA00022989"/>
    </source>
</evidence>
<name>A0A2P6Q5M8_ROSCH</name>
<keyword evidence="8" id="KW-0808">Transferase</keyword>
<organism evidence="8 9">
    <name type="scientific">Rosa chinensis</name>
    <name type="common">China rose</name>
    <dbReference type="NCBI Taxonomy" id="74649"/>
    <lineage>
        <taxon>Eukaryota</taxon>
        <taxon>Viridiplantae</taxon>
        <taxon>Streptophyta</taxon>
        <taxon>Embryophyta</taxon>
        <taxon>Tracheophyta</taxon>
        <taxon>Spermatophyta</taxon>
        <taxon>Magnoliopsida</taxon>
        <taxon>eudicotyledons</taxon>
        <taxon>Gunneridae</taxon>
        <taxon>Pentapetalae</taxon>
        <taxon>rosids</taxon>
        <taxon>fabids</taxon>
        <taxon>Rosales</taxon>
        <taxon>Rosaceae</taxon>
        <taxon>Rosoideae</taxon>
        <taxon>Rosoideae incertae sedis</taxon>
        <taxon>Rosa</taxon>
    </lineage>
</organism>
<keyword evidence="5" id="KW-1133">Transmembrane helix</keyword>
<dbReference type="InterPro" id="IPR008271">
    <property type="entry name" value="Ser/Thr_kinase_AS"/>
</dbReference>